<dbReference type="EMBL" id="VOIH02000002">
    <property type="protein sequence ID" value="KAF3454565.1"/>
    <property type="molecule type" value="Genomic_DNA"/>
</dbReference>
<dbReference type="PANTHER" id="PTHR33237">
    <property type="entry name" value="F2P16.13 PROTEIN-RELATED"/>
    <property type="match status" value="1"/>
</dbReference>
<dbReference type="PANTHER" id="PTHR33237:SF39">
    <property type="match status" value="1"/>
</dbReference>
<sequence>MKQAYKNACMGLIPKADPTSMATAPHCSTLSYIITIPIPHSKLRIKIPKLLLKTMQRRVHKDVDPDPEQTRNKKKRTENFLLRKAGCIFTNINVFGNKKSSPQDTLFKNGNNDAIKDVHGVCHDGSGIETEICEDDHDHDHQPFEVEQEFSSSEFHSAKKTLEGTDDEGSEEMRSNLSPKGSLPLAYLFNEEKSMNFNIKSKTSTCGFISNKENDNAANGAGGIANSLRVVGESSRHLIRIPSRISTSRSRRRLRIAVFVRKIESKKFEEQNAAAAAAREESGDRELCKKRILMGSKCKPLNLSGTLQYDSNGILLPEALGN</sequence>
<comment type="caution">
    <text evidence="2">The sequence shown here is derived from an EMBL/GenBank/DDBJ whole genome shotgun (WGS) entry which is preliminary data.</text>
</comment>
<gene>
    <name evidence="2" type="ORF">FNV43_RR05013</name>
</gene>
<reference evidence="2" key="1">
    <citation type="submission" date="2020-03" db="EMBL/GenBank/DDBJ databases">
        <title>A high-quality chromosome-level genome assembly of a woody plant with both climbing and erect habits, Rhamnella rubrinervis.</title>
        <authorList>
            <person name="Lu Z."/>
            <person name="Yang Y."/>
            <person name="Zhu X."/>
            <person name="Sun Y."/>
        </authorList>
    </citation>
    <scope>NUCLEOTIDE SEQUENCE</scope>
    <source>
        <strain evidence="2">BYM</strain>
        <tissue evidence="2">Leaf</tissue>
    </source>
</reference>
<feature type="region of interest" description="Disordered" evidence="1">
    <location>
        <begin position="148"/>
        <end position="178"/>
    </location>
</feature>
<accession>A0A8K0MR63</accession>
<dbReference type="Proteomes" id="UP000796880">
    <property type="component" value="Unassembled WGS sequence"/>
</dbReference>
<evidence type="ECO:0000313" key="3">
    <source>
        <dbReference type="Proteomes" id="UP000796880"/>
    </source>
</evidence>
<dbReference type="AlphaFoldDB" id="A0A8K0MR63"/>
<evidence type="ECO:0000313" key="2">
    <source>
        <dbReference type="EMBL" id="KAF3454565.1"/>
    </source>
</evidence>
<proteinExistence type="predicted"/>
<organism evidence="2 3">
    <name type="scientific">Rhamnella rubrinervis</name>
    <dbReference type="NCBI Taxonomy" id="2594499"/>
    <lineage>
        <taxon>Eukaryota</taxon>
        <taxon>Viridiplantae</taxon>
        <taxon>Streptophyta</taxon>
        <taxon>Embryophyta</taxon>
        <taxon>Tracheophyta</taxon>
        <taxon>Spermatophyta</taxon>
        <taxon>Magnoliopsida</taxon>
        <taxon>eudicotyledons</taxon>
        <taxon>Gunneridae</taxon>
        <taxon>Pentapetalae</taxon>
        <taxon>rosids</taxon>
        <taxon>fabids</taxon>
        <taxon>Rosales</taxon>
        <taxon>Rhamnaceae</taxon>
        <taxon>rhamnoid group</taxon>
        <taxon>Rhamneae</taxon>
        <taxon>Rhamnella</taxon>
    </lineage>
</organism>
<keyword evidence="3" id="KW-1185">Reference proteome</keyword>
<protein>
    <submittedName>
        <fullName evidence="2">Uncharacterized protein</fullName>
    </submittedName>
</protein>
<dbReference type="OrthoDB" id="674685at2759"/>
<name>A0A8K0MR63_9ROSA</name>
<evidence type="ECO:0000256" key="1">
    <source>
        <dbReference type="SAM" id="MobiDB-lite"/>
    </source>
</evidence>